<dbReference type="NCBIfam" id="TIGR00786">
    <property type="entry name" value="dctM"/>
    <property type="match status" value="1"/>
</dbReference>
<keyword evidence="7" id="KW-0813">Transport</keyword>
<gene>
    <name evidence="9" type="ORF">EV132_14414</name>
</gene>
<evidence type="ECO:0000256" key="1">
    <source>
        <dbReference type="ARBA" id="ARBA00004429"/>
    </source>
</evidence>
<keyword evidence="2" id="KW-1003">Cell membrane</keyword>
<dbReference type="GO" id="GO:0022857">
    <property type="term" value="F:transmembrane transporter activity"/>
    <property type="evidence" value="ECO:0007669"/>
    <property type="project" value="UniProtKB-UniRule"/>
</dbReference>
<sequence length="438" mass="46861">MNPRCWIRNGTNKMIIIVILATLLVLLFTGLPIFAGLTLYGGALLLLTQGNLGPVTDIVFHEINRYLLVAIPLFSFMANIMIKGKVVDDLYDAAYTFTRHLPGGLAVATILACTVFAAISGSSVATALTVGAVAIPQMLRFGYDERFAYGVVAAGGTLGILIPPSAPMILYGVATDTSIGGLFMAGIVPGFMLAGIFILWAIFRNATAGTIKREKMASLGELARAVRKSFWAILMPVFVLGGMYAGIFTATEGAAAGAWLALVITICIYRTVGWREIWSSAGEAARMSGMLFMILAGATVFSHVLTKMRVPQQVVETLVAADFGAFGFVLIMMIMVLILGMFLESVAIILITAPVILPAMIHLDINPIWYGILLVVNLELAMITPPVGMNLFTIKAITAAPMGRIVSGAAPYVILILLFLGLLIAFPDIALWLPERLL</sequence>
<feature type="domain" description="TRAP C4-dicarboxylate transport system permease DctM subunit" evidence="8">
    <location>
        <begin position="20"/>
        <end position="428"/>
    </location>
</feature>
<organism evidence="9 10">
    <name type="scientific">Rhizobium sullae</name>
    <name type="common">Rhizobium hedysari</name>
    <dbReference type="NCBI Taxonomy" id="50338"/>
    <lineage>
        <taxon>Bacteria</taxon>
        <taxon>Pseudomonadati</taxon>
        <taxon>Pseudomonadota</taxon>
        <taxon>Alphaproteobacteria</taxon>
        <taxon>Hyphomicrobiales</taxon>
        <taxon>Rhizobiaceae</taxon>
        <taxon>Rhizobium/Agrobacterium group</taxon>
        <taxon>Rhizobium</taxon>
    </lineage>
</organism>
<dbReference type="PANTHER" id="PTHR33362">
    <property type="entry name" value="SIALIC ACID TRAP TRANSPORTER PERMEASE PROTEIN SIAT-RELATED"/>
    <property type="match status" value="1"/>
</dbReference>
<feature type="transmembrane region" description="Helical" evidence="7">
    <location>
        <begin position="104"/>
        <end position="135"/>
    </location>
</feature>
<feature type="transmembrane region" description="Helical" evidence="7">
    <location>
        <begin position="15"/>
        <end position="46"/>
    </location>
</feature>
<evidence type="ECO:0000313" key="10">
    <source>
        <dbReference type="Proteomes" id="UP000294576"/>
    </source>
</evidence>
<dbReference type="InterPro" id="IPR004681">
    <property type="entry name" value="TRAP_DctM"/>
</dbReference>
<accession>A0A4R3PR29</accession>
<evidence type="ECO:0000256" key="6">
    <source>
        <dbReference type="ARBA" id="ARBA00023136"/>
    </source>
</evidence>
<name>A0A4R3PR29_RHISU</name>
<comment type="subcellular location">
    <subcellularLocation>
        <location evidence="1 7">Cell inner membrane</location>
        <topology evidence="1 7">Multi-pass membrane protein</topology>
    </subcellularLocation>
</comment>
<feature type="transmembrane region" description="Helical" evidence="7">
    <location>
        <begin position="147"/>
        <end position="173"/>
    </location>
</feature>
<comment type="subunit">
    <text evidence="7">The complex comprises the extracytoplasmic solute receptor protein and the two transmembrane proteins.</text>
</comment>
<dbReference type="InterPro" id="IPR010656">
    <property type="entry name" value="DctM"/>
</dbReference>
<feature type="transmembrane region" description="Helical" evidence="7">
    <location>
        <begin position="368"/>
        <end position="389"/>
    </location>
</feature>
<feature type="transmembrane region" description="Helical" evidence="7">
    <location>
        <begin position="409"/>
        <end position="433"/>
    </location>
</feature>
<evidence type="ECO:0000259" key="8">
    <source>
        <dbReference type="Pfam" id="PF06808"/>
    </source>
</evidence>
<feature type="transmembrane region" description="Helical" evidence="7">
    <location>
        <begin position="66"/>
        <end position="84"/>
    </location>
</feature>
<keyword evidence="3 7" id="KW-0997">Cell inner membrane</keyword>
<evidence type="ECO:0000313" key="9">
    <source>
        <dbReference type="EMBL" id="TCU03650.1"/>
    </source>
</evidence>
<dbReference type="Proteomes" id="UP000294576">
    <property type="component" value="Unassembled WGS sequence"/>
</dbReference>
<comment type="function">
    <text evidence="7">Part of the tripartite ATP-independent periplasmic (TRAP) transport system.</text>
</comment>
<feature type="transmembrane region" description="Helical" evidence="7">
    <location>
        <begin position="230"/>
        <end position="248"/>
    </location>
</feature>
<keyword evidence="4 7" id="KW-0812">Transmembrane</keyword>
<feature type="transmembrane region" description="Helical" evidence="7">
    <location>
        <begin position="254"/>
        <end position="272"/>
    </location>
</feature>
<proteinExistence type="inferred from homology"/>
<evidence type="ECO:0000256" key="2">
    <source>
        <dbReference type="ARBA" id="ARBA00022475"/>
    </source>
</evidence>
<feature type="transmembrane region" description="Helical" evidence="7">
    <location>
        <begin position="325"/>
        <end position="356"/>
    </location>
</feature>
<dbReference type="Pfam" id="PF06808">
    <property type="entry name" value="DctM"/>
    <property type="match status" value="1"/>
</dbReference>
<dbReference type="GO" id="GO:0005886">
    <property type="term" value="C:plasma membrane"/>
    <property type="evidence" value="ECO:0007669"/>
    <property type="project" value="UniProtKB-SubCell"/>
</dbReference>
<dbReference type="EMBL" id="SMBH01000044">
    <property type="protein sequence ID" value="TCU03650.1"/>
    <property type="molecule type" value="Genomic_DNA"/>
</dbReference>
<dbReference type="PIRSF" id="PIRSF006066">
    <property type="entry name" value="HI0050"/>
    <property type="match status" value="1"/>
</dbReference>
<keyword evidence="5 7" id="KW-1133">Transmembrane helix</keyword>
<reference evidence="9 10" key="1">
    <citation type="submission" date="2019-03" db="EMBL/GenBank/DDBJ databases">
        <title>Genomic Encyclopedia of Type Strains, Phase IV (KMG-V): Genome sequencing to study the core and pangenomes of soil and plant-associated prokaryotes.</title>
        <authorList>
            <person name="Whitman W."/>
        </authorList>
    </citation>
    <scope>NUCLEOTIDE SEQUENCE [LARGE SCALE GENOMIC DNA]</scope>
    <source>
        <strain evidence="9 10">Hc14</strain>
    </source>
</reference>
<dbReference type="PANTHER" id="PTHR33362:SF5">
    <property type="entry name" value="C4-DICARBOXYLATE TRAP TRANSPORTER LARGE PERMEASE PROTEIN DCTM"/>
    <property type="match status" value="1"/>
</dbReference>
<dbReference type="AlphaFoldDB" id="A0A4R3PR29"/>
<comment type="caution">
    <text evidence="9">The sequence shown here is derived from an EMBL/GenBank/DDBJ whole genome shotgun (WGS) entry which is preliminary data.</text>
</comment>
<evidence type="ECO:0000256" key="4">
    <source>
        <dbReference type="ARBA" id="ARBA00022692"/>
    </source>
</evidence>
<protein>
    <recommendedName>
        <fullName evidence="7">TRAP transporter large permease protein</fullName>
    </recommendedName>
</protein>
<comment type="similarity">
    <text evidence="7">Belongs to the TRAP transporter large permease family.</text>
</comment>
<feature type="transmembrane region" description="Helical" evidence="7">
    <location>
        <begin position="284"/>
        <end position="305"/>
    </location>
</feature>
<keyword evidence="6 7" id="KW-0472">Membrane</keyword>
<evidence type="ECO:0000256" key="3">
    <source>
        <dbReference type="ARBA" id="ARBA00022519"/>
    </source>
</evidence>
<evidence type="ECO:0000256" key="5">
    <source>
        <dbReference type="ARBA" id="ARBA00022989"/>
    </source>
</evidence>
<feature type="transmembrane region" description="Helical" evidence="7">
    <location>
        <begin position="179"/>
        <end position="203"/>
    </location>
</feature>
<evidence type="ECO:0000256" key="7">
    <source>
        <dbReference type="RuleBase" id="RU369079"/>
    </source>
</evidence>